<evidence type="ECO:0000313" key="5">
    <source>
        <dbReference type="EMBL" id="CAJ0800258.1"/>
    </source>
</evidence>
<dbReference type="SUPFAM" id="SSF111369">
    <property type="entry name" value="HlyD-like secretion proteins"/>
    <property type="match status" value="1"/>
</dbReference>
<proteinExistence type="inferred from homology"/>
<dbReference type="Gene3D" id="2.40.420.20">
    <property type="match status" value="1"/>
</dbReference>
<feature type="signal peptide" evidence="3">
    <location>
        <begin position="1"/>
        <end position="32"/>
    </location>
</feature>
<evidence type="ECO:0000313" key="6">
    <source>
        <dbReference type="Proteomes" id="UP001189813"/>
    </source>
</evidence>
<evidence type="ECO:0000256" key="1">
    <source>
        <dbReference type="ARBA" id="ARBA00009477"/>
    </source>
</evidence>
<dbReference type="PANTHER" id="PTHR30469:SF15">
    <property type="entry name" value="HLYD FAMILY OF SECRETION PROTEINS"/>
    <property type="match status" value="1"/>
</dbReference>
<keyword evidence="3" id="KW-0732">Signal</keyword>
<gene>
    <name evidence="5" type="primary">macA_1</name>
    <name evidence="5" type="ORF">LMG19083_03417</name>
</gene>
<protein>
    <submittedName>
        <fullName evidence="5">Macrolide export protein MacA</fullName>
    </submittedName>
</protein>
<comment type="similarity">
    <text evidence="1">Belongs to the membrane fusion protein (MFP) (TC 8.A.1) family.</text>
</comment>
<dbReference type="RefSeq" id="WP_316666978.1">
    <property type="nucleotide sequence ID" value="NZ_CATZBU010000008.1"/>
</dbReference>
<dbReference type="Gene3D" id="2.40.50.100">
    <property type="match status" value="1"/>
</dbReference>
<dbReference type="Proteomes" id="UP001189813">
    <property type="component" value="Unassembled WGS sequence"/>
</dbReference>
<dbReference type="Gene3D" id="1.10.287.470">
    <property type="entry name" value="Helix hairpin bin"/>
    <property type="match status" value="1"/>
</dbReference>
<dbReference type="NCBIfam" id="TIGR01730">
    <property type="entry name" value="RND_mfp"/>
    <property type="match status" value="1"/>
</dbReference>
<comment type="caution">
    <text evidence="5">The sequence shown here is derived from an EMBL/GenBank/DDBJ whole genome shotgun (WGS) entry which is preliminary data.</text>
</comment>
<dbReference type="Pfam" id="PF25989">
    <property type="entry name" value="YknX_C"/>
    <property type="match status" value="1"/>
</dbReference>
<evidence type="ECO:0000256" key="3">
    <source>
        <dbReference type="SAM" id="SignalP"/>
    </source>
</evidence>
<reference evidence="5 6" key="1">
    <citation type="submission" date="2023-07" db="EMBL/GenBank/DDBJ databases">
        <authorList>
            <person name="Peeters C."/>
        </authorList>
    </citation>
    <scope>NUCLEOTIDE SEQUENCE [LARGE SCALE GENOMIC DNA]</scope>
    <source>
        <strain evidence="5 6">LMG 19083</strain>
    </source>
</reference>
<feature type="coiled-coil region" evidence="2">
    <location>
        <begin position="114"/>
        <end position="141"/>
    </location>
</feature>
<feature type="domain" description="YknX-like C-terminal permuted SH3-like" evidence="4">
    <location>
        <begin position="319"/>
        <end position="386"/>
    </location>
</feature>
<dbReference type="InterPro" id="IPR058637">
    <property type="entry name" value="YknX-like_C"/>
</dbReference>
<dbReference type="PANTHER" id="PTHR30469">
    <property type="entry name" value="MULTIDRUG RESISTANCE PROTEIN MDTA"/>
    <property type="match status" value="1"/>
</dbReference>
<feature type="chain" id="PRO_5047240005" evidence="3">
    <location>
        <begin position="33"/>
        <end position="389"/>
    </location>
</feature>
<name>A0ABN9J3U8_9RALS</name>
<dbReference type="InterPro" id="IPR006143">
    <property type="entry name" value="RND_pump_MFP"/>
</dbReference>
<keyword evidence="6" id="KW-1185">Reference proteome</keyword>
<evidence type="ECO:0000259" key="4">
    <source>
        <dbReference type="Pfam" id="PF25989"/>
    </source>
</evidence>
<organism evidence="5 6">
    <name type="scientific">Ralstonia psammae</name>
    <dbReference type="NCBI Taxonomy" id="3058598"/>
    <lineage>
        <taxon>Bacteria</taxon>
        <taxon>Pseudomonadati</taxon>
        <taxon>Pseudomonadota</taxon>
        <taxon>Betaproteobacteria</taxon>
        <taxon>Burkholderiales</taxon>
        <taxon>Burkholderiaceae</taxon>
        <taxon>Ralstonia</taxon>
    </lineage>
</organism>
<evidence type="ECO:0000256" key="2">
    <source>
        <dbReference type="SAM" id="Coils"/>
    </source>
</evidence>
<keyword evidence="2" id="KW-0175">Coiled coil</keyword>
<dbReference type="EMBL" id="CATZBU010000008">
    <property type="protein sequence ID" value="CAJ0800258.1"/>
    <property type="molecule type" value="Genomic_DNA"/>
</dbReference>
<accession>A0ABN9J3U8</accession>
<sequence length="389" mass="41851">MKRSALRKSLTFAVAALALALALSYALWPAPAAVDTARVTRGPLQVTIDEDGEIRAHDRYVITAPITGRLLRVELHEGDQIRAGQVIAVLVPVPMTPGERTAQQARVDAAAAIFREAQARAAHARADYEQARRNLDRGEALLSSGAMSRQEVEQMRTMFASSNSDLAAARARETSAAADVRVAMANLKALEAGQPVEVRAPTNTVLLRIEQQSERVVLAGAALMLLADPSHYELVVDVLSADAVKVSPGMRVSVVEWGGPLAISATVRTVGPGAFTKVSALGVEEQRVHIVADLVDPPGRLNDGYRVQGRIVIWDRPDVLKVPIGALYRCGDNWCAFVVKNGKAAQRTIQIGQRNAEEAQILDGLQNDDTVVVYPPTTLGDGMNVRPMK</sequence>